<dbReference type="PRINTS" id="PR00463">
    <property type="entry name" value="EP450I"/>
</dbReference>
<dbReference type="InterPro" id="IPR002401">
    <property type="entry name" value="Cyt_P450_E_grp-I"/>
</dbReference>
<keyword evidence="7" id="KW-0503">Monooxygenase</keyword>
<organism evidence="8 9">
    <name type="scientific">Monilinia vaccinii-corymbosi</name>
    <dbReference type="NCBI Taxonomy" id="61207"/>
    <lineage>
        <taxon>Eukaryota</taxon>
        <taxon>Fungi</taxon>
        <taxon>Dikarya</taxon>
        <taxon>Ascomycota</taxon>
        <taxon>Pezizomycotina</taxon>
        <taxon>Leotiomycetes</taxon>
        <taxon>Helotiales</taxon>
        <taxon>Sclerotiniaceae</taxon>
        <taxon>Monilinia</taxon>
    </lineage>
</organism>
<evidence type="ECO:0000313" key="9">
    <source>
        <dbReference type="Proteomes" id="UP000672032"/>
    </source>
</evidence>
<dbReference type="Gene3D" id="1.10.630.10">
    <property type="entry name" value="Cytochrome P450"/>
    <property type="match status" value="1"/>
</dbReference>
<dbReference type="InterPro" id="IPR050121">
    <property type="entry name" value="Cytochrome_P450_monoxygenase"/>
</dbReference>
<comment type="cofactor">
    <cofactor evidence="1 6">
        <name>heme</name>
        <dbReference type="ChEBI" id="CHEBI:30413"/>
    </cofactor>
</comment>
<dbReference type="PROSITE" id="PS00086">
    <property type="entry name" value="CYTOCHROME_P450"/>
    <property type="match status" value="1"/>
</dbReference>
<keyword evidence="7" id="KW-0560">Oxidoreductase</keyword>
<evidence type="ECO:0000256" key="5">
    <source>
        <dbReference type="ARBA" id="ARBA00023026"/>
    </source>
</evidence>
<dbReference type="SUPFAM" id="SSF48264">
    <property type="entry name" value="Cytochrome P450"/>
    <property type="match status" value="1"/>
</dbReference>
<dbReference type="GO" id="GO:0020037">
    <property type="term" value="F:heme binding"/>
    <property type="evidence" value="ECO:0007669"/>
    <property type="project" value="InterPro"/>
</dbReference>
<reference evidence="8" key="1">
    <citation type="submission" date="2020-10" db="EMBL/GenBank/DDBJ databases">
        <title>Genome Sequence of Monilinia vaccinii-corymbosi Sheds Light on Mummy Berry Disease Infection of Blueberry and Mating Type.</title>
        <authorList>
            <person name="Yow A.G."/>
            <person name="Zhang Y."/>
            <person name="Bansal K."/>
            <person name="Eacker S.M."/>
            <person name="Sullivan S."/>
            <person name="Liachko I."/>
            <person name="Cubeta M.A."/>
            <person name="Rollins J.A."/>
            <person name="Ashrafi H."/>
        </authorList>
    </citation>
    <scope>NUCLEOTIDE SEQUENCE</scope>
    <source>
        <strain evidence="8">RL-1</strain>
    </source>
</reference>
<evidence type="ECO:0000313" key="8">
    <source>
        <dbReference type="EMBL" id="QSZ29444.1"/>
    </source>
</evidence>
<keyword evidence="3 6" id="KW-0479">Metal-binding</keyword>
<evidence type="ECO:0000256" key="6">
    <source>
        <dbReference type="PIRSR" id="PIRSR602401-1"/>
    </source>
</evidence>
<evidence type="ECO:0000256" key="3">
    <source>
        <dbReference type="ARBA" id="ARBA00022723"/>
    </source>
</evidence>
<dbReference type="InterPro" id="IPR036396">
    <property type="entry name" value="Cyt_P450_sf"/>
</dbReference>
<dbReference type="AlphaFoldDB" id="A0A8A3P0Z7"/>
<evidence type="ECO:0000256" key="1">
    <source>
        <dbReference type="ARBA" id="ARBA00001971"/>
    </source>
</evidence>
<protein>
    <recommendedName>
        <fullName evidence="10">Cytochrome P450</fullName>
    </recommendedName>
</protein>
<dbReference type="GO" id="GO:0004497">
    <property type="term" value="F:monooxygenase activity"/>
    <property type="evidence" value="ECO:0007669"/>
    <property type="project" value="UniProtKB-KW"/>
</dbReference>
<evidence type="ECO:0000256" key="4">
    <source>
        <dbReference type="ARBA" id="ARBA00023004"/>
    </source>
</evidence>
<dbReference type="GO" id="GO:0016705">
    <property type="term" value="F:oxidoreductase activity, acting on paired donors, with incorporation or reduction of molecular oxygen"/>
    <property type="evidence" value="ECO:0007669"/>
    <property type="project" value="InterPro"/>
</dbReference>
<dbReference type="EMBL" id="CP063405">
    <property type="protein sequence ID" value="QSZ29444.1"/>
    <property type="molecule type" value="Genomic_DNA"/>
</dbReference>
<keyword evidence="5" id="KW-0843">Virulence</keyword>
<comment type="similarity">
    <text evidence="2 7">Belongs to the cytochrome P450 family.</text>
</comment>
<feature type="binding site" description="axial binding residue" evidence="6">
    <location>
        <position position="499"/>
    </location>
    <ligand>
        <name>heme</name>
        <dbReference type="ChEBI" id="CHEBI:30413"/>
    </ligand>
    <ligandPart>
        <name>Fe</name>
        <dbReference type="ChEBI" id="CHEBI:18248"/>
    </ligandPart>
</feature>
<gene>
    <name evidence="8" type="ORF">DSL72_003958</name>
</gene>
<dbReference type="Pfam" id="PF00067">
    <property type="entry name" value="p450"/>
    <property type="match status" value="1"/>
</dbReference>
<evidence type="ECO:0008006" key="10">
    <source>
        <dbReference type="Google" id="ProtNLM"/>
    </source>
</evidence>
<keyword evidence="4 6" id="KW-0408">Iron</keyword>
<keyword evidence="6 7" id="KW-0349">Heme</keyword>
<evidence type="ECO:0000256" key="7">
    <source>
        <dbReference type="RuleBase" id="RU000461"/>
    </source>
</evidence>
<dbReference type="OrthoDB" id="1470350at2759"/>
<dbReference type="GO" id="GO:0005506">
    <property type="term" value="F:iron ion binding"/>
    <property type="evidence" value="ECO:0007669"/>
    <property type="project" value="InterPro"/>
</dbReference>
<proteinExistence type="inferred from homology"/>
<name>A0A8A3P0Z7_9HELO</name>
<dbReference type="InterPro" id="IPR017972">
    <property type="entry name" value="Cyt_P450_CS"/>
</dbReference>
<keyword evidence="9" id="KW-1185">Reference proteome</keyword>
<dbReference type="InterPro" id="IPR001128">
    <property type="entry name" value="Cyt_P450"/>
</dbReference>
<dbReference type="PRINTS" id="PR00385">
    <property type="entry name" value="P450"/>
</dbReference>
<evidence type="ECO:0000256" key="2">
    <source>
        <dbReference type="ARBA" id="ARBA00010617"/>
    </source>
</evidence>
<sequence length="555" mass="62623">MYAALAGTSIFILVAALIWRNIIYPLFLSPFASVPVAHPLARFTSLWIEWQRLRGTDFQSISSAFAAKGPYVRLAPRELAINDIEGVNCVWGVGAADFDKPPSYEYWATQGSLNTFTSIDGPEHRRRHKRIRGVHNNSFISSSPHIREIMRYLMIDRLSPFLTQISASPAGTTNVMPMALSVILGCTSAFAFGIPLSIDFLFNPKARQEWFDLFAIAFPMDQASFWLREHPQLTKALCFFGIPVVSRETAKARSEFEAWALPKADAAEELLQKRDKGEPIANGQLPVLYDAIRTDLAKSHPGTEKTIFTRTDAQRRELASECLDHIGKFFPREQRCQQRTKNNHHCVAFTAEAFSTVFTYMVYELSRNQDAQSKLIAELHSFDNPLRNTNDQANVPDSETLAHLPFLSAVIKECLRLRNTSPNADPRVTPMHGPSRIGKLPSVPPGTRVCCYGWCLHRNPDVYADPLTWDPKRWLEGGCDDPAAAKRWAFPFGAGSRKCIGQYIALELFRMSLATVYTNYTTHIVDETEYPGRNQPMSSTLTEKLVIRFEKQRPS</sequence>
<dbReference type="Proteomes" id="UP000672032">
    <property type="component" value="Chromosome 1"/>
</dbReference>
<dbReference type="PANTHER" id="PTHR24305:SF166">
    <property type="entry name" value="CYTOCHROME P450 12A4, MITOCHONDRIAL-RELATED"/>
    <property type="match status" value="1"/>
</dbReference>
<dbReference type="PANTHER" id="PTHR24305">
    <property type="entry name" value="CYTOCHROME P450"/>
    <property type="match status" value="1"/>
</dbReference>
<accession>A0A8A3P0Z7</accession>